<evidence type="ECO:0000256" key="50">
    <source>
        <dbReference type="ARBA" id="ARBA00081392"/>
    </source>
</evidence>
<dbReference type="InterPro" id="IPR036961">
    <property type="entry name" value="Kinesin_motor_dom_sf"/>
</dbReference>
<dbReference type="GO" id="GO:1902679">
    <property type="term" value="P:negative regulation of RNA biosynthetic process"/>
    <property type="evidence" value="ECO:0007669"/>
    <property type="project" value="UniProtKB-ARBA"/>
</dbReference>
<dbReference type="PRINTS" id="PR00193">
    <property type="entry name" value="MYOSINHEAVY"/>
</dbReference>
<dbReference type="GO" id="GO:0004445">
    <property type="term" value="F:inositol-polyphosphate 5-phosphatase activity"/>
    <property type="evidence" value="ECO:0007669"/>
    <property type="project" value="UniProtKB-EC"/>
</dbReference>
<gene>
    <name evidence="61" type="ORF">SUZIE_209495</name>
</gene>
<dbReference type="SMART" id="SM00015">
    <property type="entry name" value="IQ"/>
    <property type="match status" value="3"/>
</dbReference>
<evidence type="ECO:0000256" key="46">
    <source>
        <dbReference type="ARBA" id="ARBA00078851"/>
    </source>
</evidence>
<dbReference type="GO" id="GO:0005902">
    <property type="term" value="C:microvillus"/>
    <property type="evidence" value="ECO:0007669"/>
    <property type="project" value="TreeGrafter"/>
</dbReference>
<keyword evidence="27" id="KW-0007">Acetylation</keyword>
<evidence type="ECO:0000256" key="21">
    <source>
        <dbReference type="ARBA" id="ARBA00022737"/>
    </source>
</evidence>
<evidence type="ECO:0000256" key="56">
    <source>
        <dbReference type="SAM" id="MobiDB-lite"/>
    </source>
</evidence>
<evidence type="ECO:0000256" key="32">
    <source>
        <dbReference type="ARBA" id="ARBA00023136"/>
    </source>
</evidence>
<evidence type="ECO:0000256" key="42">
    <source>
        <dbReference type="ARBA" id="ARBA00063461"/>
    </source>
</evidence>
<comment type="caution">
    <text evidence="61">The sequence shown here is derived from an EMBL/GenBank/DDBJ whole genome shotgun (WGS) entry which is preliminary data.</text>
</comment>
<dbReference type="InterPro" id="IPR027417">
    <property type="entry name" value="P-loop_NTPase"/>
</dbReference>
<dbReference type="PROSITE" id="PS51757">
    <property type="entry name" value="TH1"/>
    <property type="match status" value="1"/>
</dbReference>
<dbReference type="InterPro" id="IPR001452">
    <property type="entry name" value="SH3_domain"/>
</dbReference>
<dbReference type="FunFam" id="1.20.5.190:FF:000017">
    <property type="entry name" value="unconventional myosin-Ic isoform X1"/>
    <property type="match status" value="1"/>
</dbReference>
<dbReference type="CDD" id="cd11759">
    <property type="entry name" value="SH3_CRK_C"/>
    <property type="match status" value="1"/>
</dbReference>
<comment type="subunit">
    <text evidence="43">Interacts (via its IQ motifs) with CABP1 and CIB1; the interaction with CABP1 and CIB1 is calcium-dependent. Interacts (via tail domain) with PLEKHB1 (via PH domain); the interaction is not affected by the presence or absence of calcium and CALM. Interacts with POLR1A. Interacts with POLR2A. Component of the B-WICH complex, at least composed of SMARCA5/SNF2H, BAZ1B/WSTF, SF3B1, DEK, MYO1C, ERCC6, MYBBP1A and DDX21. Interacts (via its IQ motifs) with CALM; this precludes interaction with YWHAB. Interacts with YWHAB; this precludes interaction with CALM. Interacts with RPS6. Interacts with actin. Interacts with LLPH. Interacts with GLUT4. Interacts (via its IQ motifs) with SH3BGRL3; the interaction is dependent on calcium and takes place at membrane ruffles.</text>
</comment>
<dbReference type="InterPro" id="IPR001609">
    <property type="entry name" value="Myosin_head_motor_dom-like"/>
</dbReference>
<keyword evidence="22 55" id="KW-0547">Nucleotide-binding</keyword>
<dbReference type="GO" id="GO:0006897">
    <property type="term" value="P:endocytosis"/>
    <property type="evidence" value="ECO:0007669"/>
    <property type="project" value="TreeGrafter"/>
</dbReference>
<dbReference type="GO" id="GO:0005102">
    <property type="term" value="F:signaling receptor binding"/>
    <property type="evidence" value="ECO:0007669"/>
    <property type="project" value="UniProtKB-ARBA"/>
</dbReference>
<dbReference type="GO" id="GO:0005634">
    <property type="term" value="C:nucleus"/>
    <property type="evidence" value="ECO:0007669"/>
    <property type="project" value="UniProtKB-SubCell"/>
</dbReference>
<dbReference type="SMART" id="SM00242">
    <property type="entry name" value="MYSc"/>
    <property type="match status" value="1"/>
</dbReference>
<dbReference type="Gene3D" id="1.10.10.820">
    <property type="match status" value="1"/>
</dbReference>
<dbReference type="PROSITE" id="PS50096">
    <property type="entry name" value="IQ"/>
    <property type="match status" value="2"/>
</dbReference>
<dbReference type="FunFam" id="3.60.10.10:FF:000032">
    <property type="entry name" value="inositol polyphosphate 5-phosphatase K isoform X1"/>
    <property type="match status" value="1"/>
</dbReference>
<dbReference type="GO" id="GO:1902533">
    <property type="term" value="P:positive regulation of intracellular signal transduction"/>
    <property type="evidence" value="ECO:0007669"/>
    <property type="project" value="UniProtKB-ARBA"/>
</dbReference>
<evidence type="ECO:0000256" key="47">
    <source>
        <dbReference type="ARBA" id="ARBA00079063"/>
    </source>
</evidence>
<keyword evidence="35" id="KW-0206">Cytoskeleton</keyword>
<dbReference type="PROSITE" id="PS50002">
    <property type="entry name" value="SH3"/>
    <property type="match status" value="2"/>
</dbReference>
<evidence type="ECO:0000256" key="28">
    <source>
        <dbReference type="ARBA" id="ARBA00022999"/>
    </source>
</evidence>
<dbReference type="GO" id="GO:0030048">
    <property type="term" value="P:actin filament-based movement"/>
    <property type="evidence" value="ECO:0007669"/>
    <property type="project" value="TreeGrafter"/>
</dbReference>
<dbReference type="Gene3D" id="1.20.58.530">
    <property type="match status" value="1"/>
</dbReference>
<keyword evidence="32" id="KW-0472">Membrane</keyword>
<dbReference type="GO" id="GO:0030674">
    <property type="term" value="F:protein-macromolecule adaptor activity"/>
    <property type="evidence" value="ECO:0007669"/>
    <property type="project" value="UniProtKB-ARBA"/>
</dbReference>
<comment type="function">
    <text evidence="40">Inositol 5-phosphatase which acts on inositol 1,4,5-trisphosphate, inositol 1,3,4,5-tetrakisphosphate, phosphatidylinositol 4,5-bisphosphate and phosphatidylinositol 3,4,5-trisphosphate. Has 6-fold higher affinity for phosphatidylinositol 4,5-bisphosphate than for inositol 1,4,5-trisphosphate. Negatively regulates assembly of the actin cytoskeleton. Controls insulin-dependent glucose uptake among inositol 3,4,5-trisphosphate phosphatases; therefore, is the specific regulator for insulin signaling in skeletal muscle.</text>
</comment>
<evidence type="ECO:0000256" key="36">
    <source>
        <dbReference type="ARBA" id="ARBA00023242"/>
    </source>
</evidence>
<evidence type="ECO:0000256" key="26">
    <source>
        <dbReference type="ARBA" id="ARBA00022860"/>
    </source>
</evidence>
<dbReference type="GO" id="GO:0051049">
    <property type="term" value="P:regulation of transport"/>
    <property type="evidence" value="ECO:0007669"/>
    <property type="project" value="UniProtKB-ARBA"/>
</dbReference>
<dbReference type="Pfam" id="PF00063">
    <property type="entry name" value="Myosin_head"/>
    <property type="match status" value="1"/>
</dbReference>
<dbReference type="GO" id="GO:0019899">
    <property type="term" value="F:enzyme binding"/>
    <property type="evidence" value="ECO:0007669"/>
    <property type="project" value="UniProtKB-ARBA"/>
</dbReference>
<dbReference type="Pfam" id="PF07653">
    <property type="entry name" value="SH3_2"/>
    <property type="match status" value="1"/>
</dbReference>
<keyword evidence="33 55" id="KW-0505">Motor protein</keyword>
<evidence type="ECO:0000256" key="55">
    <source>
        <dbReference type="PROSITE-ProRule" id="PRU00782"/>
    </source>
</evidence>
<dbReference type="GO" id="GO:0016459">
    <property type="term" value="C:myosin complex"/>
    <property type="evidence" value="ECO:0007669"/>
    <property type="project" value="UniProtKB-KW"/>
</dbReference>
<feature type="compositionally biased region" description="Pro residues" evidence="56">
    <location>
        <begin position="1728"/>
        <end position="1743"/>
    </location>
</feature>
<evidence type="ECO:0000256" key="7">
    <source>
        <dbReference type="ARBA" id="ARBA00004544"/>
    </source>
</evidence>
<dbReference type="FunFam" id="1.20.58.530:FF:000004">
    <property type="entry name" value="Unconventional myosin ID"/>
    <property type="match status" value="1"/>
</dbReference>
<dbReference type="PROSITE" id="PS50001">
    <property type="entry name" value="SH2"/>
    <property type="match status" value="1"/>
</dbReference>
<dbReference type="InterPro" id="IPR035457">
    <property type="entry name" value="CRK_SH3_N"/>
</dbReference>
<evidence type="ECO:0000256" key="15">
    <source>
        <dbReference type="ARBA" id="ARBA00013044"/>
    </source>
</evidence>
<dbReference type="PANTHER" id="PTHR13140">
    <property type="entry name" value="MYOSIN"/>
    <property type="match status" value="1"/>
</dbReference>
<dbReference type="Pfam" id="PF17751">
    <property type="entry name" value="SKICH"/>
    <property type="match status" value="1"/>
</dbReference>
<dbReference type="CDD" id="cd01378">
    <property type="entry name" value="MYSc_Myo1"/>
    <property type="match status" value="1"/>
</dbReference>
<dbReference type="GO" id="GO:0004439">
    <property type="term" value="F:phosphatidylinositol-4,5-bisphosphate 5-phosphatase activity"/>
    <property type="evidence" value="ECO:0007669"/>
    <property type="project" value="UniProtKB-EC"/>
</dbReference>
<feature type="domain" description="SH2" evidence="57">
    <location>
        <begin position="1674"/>
        <end position="1779"/>
    </location>
</feature>
<dbReference type="Gene3D" id="3.40.850.10">
    <property type="entry name" value="Kinesin motor domain"/>
    <property type="match status" value="1"/>
</dbReference>
<evidence type="ECO:0000256" key="2">
    <source>
        <dbReference type="ARBA" id="ARBA00004170"/>
    </source>
</evidence>
<dbReference type="GO" id="GO:0031410">
    <property type="term" value="C:cytoplasmic vesicle"/>
    <property type="evidence" value="ECO:0007669"/>
    <property type="project" value="UniProtKB-SubCell"/>
</dbReference>
<dbReference type="CDD" id="cd09926">
    <property type="entry name" value="SH2_CRK_like"/>
    <property type="match status" value="1"/>
</dbReference>
<feature type="domain" description="SH3" evidence="58">
    <location>
        <begin position="1793"/>
        <end position="1853"/>
    </location>
</feature>
<dbReference type="CDD" id="cd11758">
    <property type="entry name" value="SH3_CRK_N"/>
    <property type="match status" value="1"/>
</dbReference>
<feature type="domain" description="Myosin motor" evidence="59">
    <location>
        <begin position="599"/>
        <end position="1283"/>
    </location>
</feature>
<dbReference type="Proteomes" id="UP001166674">
    <property type="component" value="Unassembled WGS sequence"/>
</dbReference>
<dbReference type="Gene3D" id="3.30.505.10">
    <property type="entry name" value="SH2 domain"/>
    <property type="match status" value="1"/>
</dbReference>
<keyword evidence="29" id="KW-0729">SH3-binding</keyword>
<dbReference type="GO" id="GO:0060171">
    <property type="term" value="C:stereocilium membrane"/>
    <property type="evidence" value="ECO:0007669"/>
    <property type="project" value="UniProtKB-SubCell"/>
</dbReference>
<comment type="similarity">
    <text evidence="11">Belongs to the inositol 1,4,5-trisphosphate 5-phosphatase family.</text>
</comment>
<keyword evidence="19" id="KW-0963">Cytoplasm</keyword>
<feature type="domain" description="TH1" evidence="60">
    <location>
        <begin position="1437"/>
        <end position="1611"/>
    </location>
</feature>
<dbReference type="Pfam" id="PF06017">
    <property type="entry name" value="Myosin_TH1"/>
    <property type="match status" value="1"/>
</dbReference>
<dbReference type="EMBL" id="JAATJV010443100">
    <property type="protein sequence ID" value="MBZ3890745.1"/>
    <property type="molecule type" value="Genomic_DNA"/>
</dbReference>
<dbReference type="GO" id="GO:1901701">
    <property type="term" value="P:cellular response to oxygen-containing compound"/>
    <property type="evidence" value="ECO:0007669"/>
    <property type="project" value="UniProtKB-ARBA"/>
</dbReference>
<evidence type="ECO:0000256" key="23">
    <source>
        <dbReference type="ARBA" id="ARBA00022801"/>
    </source>
</evidence>
<dbReference type="GO" id="GO:0032587">
    <property type="term" value="C:ruffle membrane"/>
    <property type="evidence" value="ECO:0007669"/>
    <property type="project" value="UniProtKB-SubCell"/>
</dbReference>
<evidence type="ECO:0000256" key="11">
    <source>
        <dbReference type="ARBA" id="ARBA00008734"/>
    </source>
</evidence>
<evidence type="ECO:0000256" key="10">
    <source>
        <dbReference type="ARBA" id="ARBA00008314"/>
    </source>
</evidence>
<feature type="compositionally biased region" description="Low complexity" evidence="56">
    <location>
        <begin position="538"/>
        <end position="548"/>
    </location>
</feature>
<dbReference type="FunFam" id="2.60.40.2840:FF:000005">
    <property type="entry name" value="inositol polyphosphate 5-phosphatase K"/>
    <property type="match status" value="1"/>
</dbReference>
<evidence type="ECO:0000256" key="34">
    <source>
        <dbReference type="ARBA" id="ARBA00023203"/>
    </source>
</evidence>
<feature type="region of interest" description="Actin-binding" evidence="55">
    <location>
        <begin position="1160"/>
        <end position="1182"/>
    </location>
</feature>
<dbReference type="InterPro" id="IPR000048">
    <property type="entry name" value="IQ_motif_EF-hand-BS"/>
</dbReference>
<evidence type="ECO:0000256" key="43">
    <source>
        <dbReference type="ARBA" id="ARBA00063700"/>
    </source>
</evidence>
<dbReference type="SUPFAM" id="SSF50044">
    <property type="entry name" value="SH3-domain"/>
    <property type="match status" value="2"/>
</dbReference>
<keyword evidence="31 55" id="KW-0518">Myosin</keyword>
<dbReference type="GO" id="GO:0005938">
    <property type="term" value="C:cell cortex"/>
    <property type="evidence" value="ECO:0007669"/>
    <property type="project" value="UniProtKB-SubCell"/>
</dbReference>
<evidence type="ECO:0000313" key="61">
    <source>
        <dbReference type="EMBL" id="MBZ3890745.1"/>
    </source>
</evidence>
<evidence type="ECO:0000256" key="35">
    <source>
        <dbReference type="ARBA" id="ARBA00023212"/>
    </source>
</evidence>
<dbReference type="GO" id="GO:0045719">
    <property type="term" value="P:negative regulation of glycogen biosynthetic process"/>
    <property type="evidence" value="ECO:0007669"/>
    <property type="project" value="UniProtKB-ARBA"/>
</dbReference>
<evidence type="ECO:0000256" key="6">
    <source>
        <dbReference type="ARBA" id="ARBA00004541"/>
    </source>
</evidence>
<evidence type="ECO:0000256" key="52">
    <source>
        <dbReference type="ARBA" id="ARBA00083336"/>
    </source>
</evidence>
<dbReference type="InterPro" id="IPR036072">
    <property type="entry name" value="MYSc_Myo1"/>
</dbReference>
<dbReference type="InterPro" id="IPR036860">
    <property type="entry name" value="SH2_dom_sf"/>
</dbReference>
<comment type="similarity">
    <text evidence="9">Belongs to the inositol 1,4,5-trisphosphate 5-phosphatase type II family.</text>
</comment>
<evidence type="ECO:0000256" key="39">
    <source>
        <dbReference type="ARBA" id="ARBA00039213"/>
    </source>
</evidence>
<evidence type="ECO:0000256" key="5">
    <source>
        <dbReference type="ARBA" id="ARBA00004289"/>
    </source>
</evidence>
<dbReference type="GO" id="GO:0007015">
    <property type="term" value="P:actin filament organization"/>
    <property type="evidence" value="ECO:0007669"/>
    <property type="project" value="TreeGrafter"/>
</dbReference>
<dbReference type="GO" id="GO:0046856">
    <property type="term" value="P:phosphatidylinositol dephosphorylation"/>
    <property type="evidence" value="ECO:0007669"/>
    <property type="project" value="InterPro"/>
</dbReference>
<evidence type="ECO:0000256" key="31">
    <source>
        <dbReference type="ARBA" id="ARBA00023123"/>
    </source>
</evidence>
<dbReference type="GO" id="GO:2000145">
    <property type="term" value="P:regulation of cell motility"/>
    <property type="evidence" value="ECO:0007669"/>
    <property type="project" value="UniProtKB-ARBA"/>
</dbReference>
<dbReference type="Gene3D" id="6.20.240.20">
    <property type="match status" value="1"/>
</dbReference>
<evidence type="ECO:0000256" key="41">
    <source>
        <dbReference type="ARBA" id="ARBA00059493"/>
    </source>
</evidence>
<dbReference type="SMART" id="SM00326">
    <property type="entry name" value="SH3"/>
    <property type="match status" value="2"/>
</dbReference>
<dbReference type="Gene3D" id="3.60.10.10">
    <property type="entry name" value="Endonuclease/exonuclease/phosphatase"/>
    <property type="match status" value="1"/>
</dbReference>
<feature type="region of interest" description="Disordered" evidence="56">
    <location>
        <begin position="1722"/>
        <end position="1745"/>
    </location>
</feature>
<dbReference type="GO" id="GO:0032870">
    <property type="term" value="P:cellular response to hormone stimulus"/>
    <property type="evidence" value="ECO:0007669"/>
    <property type="project" value="UniProtKB-ARBA"/>
</dbReference>
<dbReference type="SUPFAM" id="SSF56219">
    <property type="entry name" value="DNase I-like"/>
    <property type="match status" value="1"/>
</dbReference>
<protein>
    <recommendedName>
        <fullName evidence="39">Adapter molecule crk</fullName>
        <ecNumber evidence="15">3.1.3.36</ecNumber>
        <ecNumber evidence="14">3.1.3.56</ecNumber>
        <ecNumber evidence="13">3.1.3.86</ecNumber>
    </recommendedName>
    <alternativeName>
        <fullName evidence="45">Inositol polyphosphate 5-phosphatase K</fullName>
    </alternativeName>
    <alternativeName>
        <fullName evidence="46">Myosin I beta</fullName>
    </alternativeName>
    <alternativeName>
        <fullName evidence="52">Phosphatidylinositol-3,4,5-trisphosphate 5-phosphatase</fullName>
    </alternativeName>
    <alternativeName>
        <fullName evidence="51">Phosphatidylinositol-4,5-bisphosphate 5-phosphatase</fullName>
    </alternativeName>
    <alternativeName>
        <fullName evidence="47">Proto-oncogene c-Crk</fullName>
    </alternativeName>
    <alternativeName>
        <fullName evidence="49">Skeletal muscle and kidney-enriched inositol phosphatase</fullName>
    </alternativeName>
    <alternativeName>
        <fullName evidence="44">Unconventional myosin-Ic</fullName>
    </alternativeName>
    <alternativeName>
        <fullName evidence="48 50">p38</fullName>
    </alternativeName>
</protein>
<evidence type="ECO:0000259" key="60">
    <source>
        <dbReference type="PROSITE" id="PS51757"/>
    </source>
</evidence>
<evidence type="ECO:0000256" key="14">
    <source>
        <dbReference type="ARBA" id="ARBA00012997"/>
    </source>
</evidence>
<evidence type="ECO:0000256" key="8">
    <source>
        <dbReference type="ARBA" id="ARBA00004632"/>
    </source>
</evidence>
<dbReference type="InterPro" id="IPR041611">
    <property type="entry name" value="SKICH"/>
</dbReference>
<keyword evidence="26" id="KW-0112">Calmodulin-binding</keyword>
<dbReference type="Gene3D" id="1.20.5.190">
    <property type="match status" value="1"/>
</dbReference>
<reference evidence="61" key="1">
    <citation type="submission" date="2020-03" db="EMBL/GenBank/DDBJ databases">
        <title>Studies in the Genomics of Life Span.</title>
        <authorList>
            <person name="Glass D."/>
        </authorList>
    </citation>
    <scope>NUCLEOTIDE SEQUENCE</scope>
    <source>
        <strain evidence="61">SUZIE</strain>
        <tissue evidence="61">Muscle</tissue>
    </source>
</reference>
<feature type="region of interest" description="Disordered" evidence="56">
    <location>
        <begin position="1862"/>
        <end position="1890"/>
    </location>
</feature>
<keyword evidence="17" id="KW-1003">Cell membrane</keyword>
<dbReference type="SUPFAM" id="SSF55550">
    <property type="entry name" value="SH2 domain"/>
    <property type="match status" value="1"/>
</dbReference>
<dbReference type="GO" id="GO:0035020">
    <property type="term" value="P:regulation of Rac protein signal transduction"/>
    <property type="evidence" value="ECO:0007669"/>
    <property type="project" value="UniProtKB-ARBA"/>
</dbReference>
<evidence type="ECO:0000256" key="53">
    <source>
        <dbReference type="PROSITE-ProRule" id="PRU00191"/>
    </source>
</evidence>
<feature type="domain" description="SH3" evidence="58">
    <location>
        <begin position="1896"/>
        <end position="1957"/>
    </location>
</feature>
<evidence type="ECO:0000259" key="58">
    <source>
        <dbReference type="PROSITE" id="PS50002"/>
    </source>
</evidence>
<proteinExistence type="inferred from homology"/>
<dbReference type="GO" id="GO:0005524">
    <property type="term" value="F:ATP binding"/>
    <property type="evidence" value="ECO:0007669"/>
    <property type="project" value="UniProtKB-UniRule"/>
</dbReference>
<keyword evidence="28 53" id="KW-0727">SH2 domain</keyword>
<dbReference type="Pfam" id="PF22669">
    <property type="entry name" value="Exo_endo_phos2"/>
    <property type="match status" value="1"/>
</dbReference>
<dbReference type="FunFam" id="3.40.850.10:FF:000101">
    <property type="entry name" value="Slow myosin heavy chain 2"/>
    <property type="match status" value="1"/>
</dbReference>
<keyword evidence="23" id="KW-0378">Hydrolase</keyword>
<evidence type="ECO:0000256" key="29">
    <source>
        <dbReference type="ARBA" id="ARBA00023036"/>
    </source>
</evidence>
<dbReference type="GO" id="GO:0000146">
    <property type="term" value="F:microfilament motor activity"/>
    <property type="evidence" value="ECO:0007669"/>
    <property type="project" value="TreeGrafter"/>
</dbReference>
<dbReference type="Pfam" id="PF00017">
    <property type="entry name" value="SH2"/>
    <property type="match status" value="1"/>
</dbReference>
<evidence type="ECO:0000256" key="38">
    <source>
        <dbReference type="ARBA" id="ARBA00023329"/>
    </source>
</evidence>
<keyword evidence="34 55" id="KW-0009">Actin-binding</keyword>
<evidence type="ECO:0000256" key="51">
    <source>
        <dbReference type="ARBA" id="ARBA00082813"/>
    </source>
</evidence>
<dbReference type="SMART" id="SM00252">
    <property type="entry name" value="SH2"/>
    <property type="match status" value="1"/>
</dbReference>
<comment type="similarity">
    <text evidence="12">Belongs to the CRK family.</text>
</comment>
<evidence type="ECO:0000256" key="17">
    <source>
        <dbReference type="ARBA" id="ARBA00022475"/>
    </source>
</evidence>
<evidence type="ECO:0000256" key="18">
    <source>
        <dbReference type="ARBA" id="ARBA00022481"/>
    </source>
</evidence>
<name>A0AA41TBD0_SCICA</name>
<dbReference type="CDD" id="cd09094">
    <property type="entry name" value="INPP5c_INPP5J-like"/>
    <property type="match status" value="1"/>
</dbReference>
<keyword evidence="25 55" id="KW-0067">ATP-binding</keyword>
<evidence type="ECO:0000256" key="24">
    <source>
        <dbReference type="ARBA" id="ARBA00022824"/>
    </source>
</evidence>
<dbReference type="FunFam" id="3.30.505.10:FF:000026">
    <property type="entry name" value="adapter molecule crk isoform X1"/>
    <property type="match status" value="1"/>
</dbReference>
<evidence type="ECO:0000256" key="54">
    <source>
        <dbReference type="PROSITE-ProRule" id="PRU00192"/>
    </source>
</evidence>
<evidence type="ECO:0000256" key="16">
    <source>
        <dbReference type="ARBA" id="ARBA00022443"/>
    </source>
</evidence>
<keyword evidence="21" id="KW-0677">Repeat</keyword>
<dbReference type="FunFam" id="1.10.10.820:FF:000001">
    <property type="entry name" value="Myosin heavy chain"/>
    <property type="match status" value="1"/>
</dbReference>
<dbReference type="InterPro" id="IPR000300">
    <property type="entry name" value="IPPc"/>
</dbReference>
<keyword evidence="16 54" id="KW-0728">SH3 domain</keyword>
<dbReference type="EC" id="3.1.3.36" evidence="15"/>
<dbReference type="Gene3D" id="1.20.120.720">
    <property type="entry name" value="Myosin VI head, motor domain, U50 subdomain"/>
    <property type="match status" value="1"/>
</dbReference>
<dbReference type="SMART" id="SM00128">
    <property type="entry name" value="IPPc"/>
    <property type="match status" value="1"/>
</dbReference>
<evidence type="ECO:0000259" key="59">
    <source>
        <dbReference type="PROSITE" id="PS51456"/>
    </source>
</evidence>
<keyword evidence="24" id="KW-0256">Endoplasmic reticulum</keyword>
<evidence type="ECO:0000256" key="13">
    <source>
        <dbReference type="ARBA" id="ARBA00012981"/>
    </source>
</evidence>
<dbReference type="Pfam" id="PF00018">
    <property type="entry name" value="SH3_1"/>
    <property type="match status" value="1"/>
</dbReference>
<dbReference type="Gene3D" id="2.30.30.40">
    <property type="entry name" value="SH3 Domains"/>
    <property type="match status" value="2"/>
</dbReference>
<evidence type="ECO:0000256" key="44">
    <source>
        <dbReference type="ARBA" id="ARBA00068083"/>
    </source>
</evidence>
<keyword evidence="18" id="KW-0488">Methylation</keyword>
<evidence type="ECO:0000256" key="12">
    <source>
        <dbReference type="ARBA" id="ARBA00009756"/>
    </source>
</evidence>
<dbReference type="FunFam" id="1.20.120.720:FF:000013">
    <property type="entry name" value="unconventional myosin-Ic isoform X2"/>
    <property type="match status" value="1"/>
</dbReference>
<dbReference type="GO" id="GO:0005516">
    <property type="term" value="F:calmodulin binding"/>
    <property type="evidence" value="ECO:0007669"/>
    <property type="project" value="UniProtKB-KW"/>
</dbReference>
<evidence type="ECO:0000256" key="22">
    <source>
        <dbReference type="ARBA" id="ARBA00022741"/>
    </source>
</evidence>
<comment type="subunit">
    <text evidence="42">Interacts with GPR78; necessary for INPP5K localization at the endoplasmic reticulum. Interacts with PAK1; competes with GPR78.</text>
</comment>
<organism evidence="61 62">
    <name type="scientific">Sciurus carolinensis</name>
    <name type="common">Eastern gray squirrel</name>
    <dbReference type="NCBI Taxonomy" id="30640"/>
    <lineage>
        <taxon>Eukaryota</taxon>
        <taxon>Metazoa</taxon>
        <taxon>Chordata</taxon>
        <taxon>Craniata</taxon>
        <taxon>Vertebrata</taxon>
        <taxon>Euteleostomi</taxon>
        <taxon>Mammalia</taxon>
        <taxon>Eutheria</taxon>
        <taxon>Euarchontoglires</taxon>
        <taxon>Glires</taxon>
        <taxon>Rodentia</taxon>
        <taxon>Sciuromorpha</taxon>
        <taxon>Sciuridae</taxon>
        <taxon>Sciurinae</taxon>
        <taxon>Sciurini</taxon>
        <taxon>Sciurus</taxon>
    </lineage>
</organism>
<evidence type="ECO:0000313" key="62">
    <source>
        <dbReference type="Proteomes" id="UP001166674"/>
    </source>
</evidence>
<keyword evidence="20" id="KW-0597">Phosphoprotein</keyword>
<evidence type="ECO:0000256" key="48">
    <source>
        <dbReference type="ARBA" id="ARBA00080832"/>
    </source>
</evidence>
<keyword evidence="36" id="KW-0539">Nucleus</keyword>
<evidence type="ECO:0000256" key="19">
    <source>
        <dbReference type="ARBA" id="ARBA00022490"/>
    </source>
</evidence>
<dbReference type="SUPFAM" id="SSF52540">
    <property type="entry name" value="P-loop containing nucleoside triphosphate hydrolases"/>
    <property type="match status" value="1"/>
</dbReference>
<evidence type="ECO:0000256" key="45">
    <source>
        <dbReference type="ARBA" id="ARBA00072639"/>
    </source>
</evidence>
<keyword evidence="62" id="KW-1185">Reference proteome</keyword>
<dbReference type="EC" id="3.1.3.86" evidence="13"/>
<evidence type="ECO:0000256" key="30">
    <source>
        <dbReference type="ARBA" id="ARBA00023098"/>
    </source>
</evidence>
<feature type="binding site" evidence="55">
    <location>
        <begin position="692"/>
        <end position="699"/>
    </location>
    <ligand>
        <name>ATP</name>
        <dbReference type="ChEBI" id="CHEBI:30616"/>
    </ligand>
</feature>
<evidence type="ECO:0000256" key="49">
    <source>
        <dbReference type="ARBA" id="ARBA00080981"/>
    </source>
</evidence>
<dbReference type="InterPro" id="IPR036028">
    <property type="entry name" value="SH3-like_dom_sf"/>
</dbReference>
<evidence type="ECO:0000256" key="25">
    <source>
        <dbReference type="ARBA" id="ARBA00022840"/>
    </source>
</evidence>
<feature type="region of interest" description="Disordered" evidence="56">
    <location>
        <begin position="507"/>
        <end position="563"/>
    </location>
</feature>
<dbReference type="PROSITE" id="PS51456">
    <property type="entry name" value="MYOSIN_MOTOR"/>
    <property type="match status" value="1"/>
</dbReference>
<evidence type="ECO:0000256" key="1">
    <source>
        <dbReference type="ARBA" id="ARBA00004123"/>
    </source>
</evidence>
<evidence type="ECO:0000256" key="40">
    <source>
        <dbReference type="ARBA" id="ARBA00057102"/>
    </source>
</evidence>
<dbReference type="InterPro" id="IPR036691">
    <property type="entry name" value="Endo/exonu/phosph_ase_sf"/>
</dbReference>
<evidence type="ECO:0000256" key="9">
    <source>
        <dbReference type="ARBA" id="ARBA00005910"/>
    </source>
</evidence>
<dbReference type="PRINTS" id="PR00401">
    <property type="entry name" value="SH2DOMAIN"/>
</dbReference>
<comment type="function">
    <text evidence="41">Involved in cell branching and adhesion mediated by BCAR1-CRK-RAPGEF1 signaling and activation of RAP1.</text>
</comment>
<dbReference type="EC" id="3.1.3.56" evidence="14"/>
<dbReference type="FunFam" id="2.30.30.40:FF:000065">
    <property type="entry name" value="adapter molecule crk isoform X1"/>
    <property type="match status" value="1"/>
</dbReference>
<accession>A0AA41TBD0</accession>
<dbReference type="GO" id="GO:1900078">
    <property type="term" value="P:positive regulation of cellular response to insulin stimulus"/>
    <property type="evidence" value="ECO:0007669"/>
    <property type="project" value="UniProtKB-ARBA"/>
</dbReference>
<dbReference type="FunFam" id="2.30.30.40:FF:000157">
    <property type="entry name" value="adapter molecule crk isoform X1"/>
    <property type="match status" value="1"/>
</dbReference>
<dbReference type="GO" id="GO:0005783">
    <property type="term" value="C:endoplasmic reticulum"/>
    <property type="evidence" value="ECO:0007669"/>
    <property type="project" value="UniProtKB-SubCell"/>
</dbReference>
<dbReference type="GO" id="GO:0017124">
    <property type="term" value="F:SH3 domain binding"/>
    <property type="evidence" value="ECO:0007669"/>
    <property type="project" value="UniProtKB-KW"/>
</dbReference>
<evidence type="ECO:0000256" key="37">
    <source>
        <dbReference type="ARBA" id="ARBA00023273"/>
    </source>
</evidence>
<dbReference type="GO" id="GO:0046627">
    <property type="term" value="P:negative regulation of insulin receptor signaling pathway"/>
    <property type="evidence" value="ECO:0007669"/>
    <property type="project" value="UniProtKB-ARBA"/>
</dbReference>
<dbReference type="GO" id="GO:0016312">
    <property type="term" value="F:inositol bisphosphate phosphatase activity"/>
    <property type="evidence" value="ECO:0007669"/>
    <property type="project" value="UniProtKB-ARBA"/>
</dbReference>
<dbReference type="GO" id="GO:0051898">
    <property type="term" value="P:negative regulation of phosphatidylinositol 3-kinase/protein kinase B signal transduction"/>
    <property type="evidence" value="ECO:0007669"/>
    <property type="project" value="UniProtKB-ARBA"/>
</dbReference>
<dbReference type="PANTHER" id="PTHR13140:SF255">
    <property type="entry name" value="UNCONVENTIONAL MYOSIN-IC"/>
    <property type="match status" value="1"/>
</dbReference>
<dbReference type="InterPro" id="IPR010926">
    <property type="entry name" value="Myosin_TH1"/>
</dbReference>
<keyword evidence="37" id="KW-0966">Cell projection</keyword>
<evidence type="ECO:0000256" key="27">
    <source>
        <dbReference type="ARBA" id="ARBA00022990"/>
    </source>
</evidence>
<dbReference type="InterPro" id="IPR035458">
    <property type="entry name" value="CRK_SH3_C"/>
</dbReference>
<dbReference type="GO" id="GO:0034485">
    <property type="term" value="F:phosphatidylinositol-3,4,5-trisphosphate 5-phosphatase activity"/>
    <property type="evidence" value="ECO:0007669"/>
    <property type="project" value="UniProtKB-EC"/>
</dbReference>
<comment type="similarity">
    <text evidence="10 55">Belongs to the TRAFAC class myosin-kinesin ATPase superfamily. Myosin family.</text>
</comment>
<evidence type="ECO:0000256" key="20">
    <source>
        <dbReference type="ARBA" id="ARBA00022553"/>
    </source>
</evidence>
<feature type="compositionally biased region" description="Basic and acidic residues" evidence="56">
    <location>
        <begin position="549"/>
        <end position="561"/>
    </location>
</feature>
<dbReference type="GO" id="GO:0032868">
    <property type="term" value="P:response to insulin"/>
    <property type="evidence" value="ECO:0007669"/>
    <property type="project" value="UniProtKB-ARBA"/>
</dbReference>
<evidence type="ECO:0000259" key="57">
    <source>
        <dbReference type="PROSITE" id="PS50001"/>
    </source>
</evidence>
<evidence type="ECO:0000256" key="3">
    <source>
        <dbReference type="ARBA" id="ARBA00004240"/>
    </source>
</evidence>
<keyword evidence="38" id="KW-0968">Cytoplasmic vesicle</keyword>
<dbReference type="GO" id="GO:0051015">
    <property type="term" value="F:actin filament binding"/>
    <property type="evidence" value="ECO:0007669"/>
    <property type="project" value="TreeGrafter"/>
</dbReference>
<dbReference type="InterPro" id="IPR000980">
    <property type="entry name" value="SH2"/>
</dbReference>
<dbReference type="Pfam" id="PF00612">
    <property type="entry name" value="IQ"/>
    <property type="match status" value="2"/>
</dbReference>
<sequence>MVGPPTELINAYKWYGFGYRSASYGSRGGRQNPEEKQREESKAFVTCLRRGCPGLDLLHKGDANLRGDSVGMAAVNLRKISGLKGRKLSLHVVTWNVASAAPPLDLSDLLQLNKQDLNLDIYVIGLQEMNSGIISRLSDTAFEDPWSSFFMDVLSPLNFIKISYVRMQGLLLLVFAKYQHLPYIQILSTKTTPTGFYGYWGNKGGVIICLKLYGYYVSIINCHLPPHVANNDQRLEHFDRILEMQNFEEHKLPNILDHDLILWFGDMNFRIEDFGLHFVRRSIKNQCYSDLWEKEQLTIAKKHDPLLREFQEGPLLFPPTYKFDRNSNNYDTSEKKRKPAWTDRILWRLKRQPQTRPFTPNLPVTHFSLSLKSYVSHMMYSISDHKPVTGTFDLELKPLMSVPLITMMPDGLCTMENDMLVSYSSTPNFLSSSWDWIGLYKVGMRHINDYVSYVWARDNQVSFSDNLNQVYINISNIPETEDQFLLCYYSNNLHSVVGISKPFKGLGPAGDDDRRRPGPWRALGGESAGAADSETAKPPSRAPASAPEEPSRRAPDRERGQRSRALGWSSRMRYRASALGSDGVRVTMESALTARDRVGVQDFVLLENFTSEAAFIENLRRRFRENLIYTYIGPVLVSVNPYRDLQIYSRQHMERYRGVSFYEVPPHLFAVADTVYRALRTERRDQAVMISGESGAGKTEATKRLLQFYAETCPAPERGGAVRDRLLQSNPVLEAFGNAKTLRNDNSSRFGKYMDVQFDFKGAPVGGHILSYLLEKSRVVHQNHGERNFHVFYQLLEGGEEETLRRLGLERNPQNYLYLVKGQCAKVSSINDKSDWKVVRKALTVIDFTEDEVEELLSIVASVLHLGNIHFAADEESNAQVTTENQLKYLTRLLGVEGSTLREALTHRKIIAKGEELLSPLNLEQAAYARDALAKAVYSRTFTWLVGKINRSLASKDAESPSWRSTTVLGLLDIYGFEVFQHNSFEQFCINYCNEKLQQLFIELTLKSEQEEYEAEGIAWEPVQYFNNKIICDLVEEKFKGIISILDEECLRPGEATDLTFLEKLEDTVKHHPHFLTHKLADQRTRKSLGRGEFRLLHYAGEVTYSVTGFLDKNNDLLFRNLKETMCSSKNPIMSQCFDRSELSDKKRPETVATQFKMSLLQLVEILKSKEPAYIRCIKPNDAKQPGRFDEVLIRHQVKYLGLMENLRVRRAGFAYRRKYEAFLQRYKSLCPETWPTWAGQPQDGVAVLVRHLGYKPEEYKMGRTKIFIRFPKTLFATEDALEVRRQSLATKIQAAWKGFHWRQKFLRVKRSAICIQSWWRGTLGRRKAAKRKWAAQTIRRFIRGFILRHAPRCPENAFFLDHVRTSFLLNLRRQLPRNVLDSSWPTPPPALREASELLRELCMKNMVWKYCRSISPEWKQQLQQKAVASEIFKGKKDNYPQSVPRLFISTRLGTDEISPKVLQALGSESIQYAVPVVKYDRKGYKPRSRQLLLTPSAVVIVEDAKVKQRIDYANLTGISVSSLSDSLFVLHVQREDNKQKGDVVLQSDHVIETLTKTALSADRVNNININQGSITFAGGPGRDGIIDFTPGSELLITKAKNGHLAVRARHFRWGRPAAAAAISGAAVRVRPEPVRWAAGAGAGVARAAAAAAQRVGAEVAMAGNFDSEERSSWYWGRLSRQEAVALLQGQRHGVFLVRDSSTSPGDYVLSVSENSRVSHYIINSSGPRPPVPPSPAQPPPGVSPSRLRIGDQEFDSLPALLEFYKIHYLDTTTLIEPVSRSRQGSGVILRQEEAEYVRALFDFNGNDEEDLPFKKGDILRIRDKPEEQWWNAEDSEGKRGMIPVPYVEKYRPASASVSALIGGNQEGSHPQPLGGPEPGPYAQPSVNTPLPNLQNGPIYARVIQKRVPNAYDKTALALEVGELVKVTKINVSGQWEGECNGKRGHFPFTHVRLLDQQNPDEDFS</sequence>
<evidence type="ECO:0000256" key="4">
    <source>
        <dbReference type="ARBA" id="ARBA00004245"/>
    </source>
</evidence>
<evidence type="ECO:0000256" key="33">
    <source>
        <dbReference type="ARBA" id="ARBA00023175"/>
    </source>
</evidence>
<comment type="subcellular location">
    <subcellularLocation>
        <location evidence="8">Cell projection</location>
        <location evidence="8">Ruffle membrane</location>
    </subcellularLocation>
    <subcellularLocation>
        <location evidence="5">Cell projection</location>
        <location evidence="5">Stereocilium membrane</location>
    </subcellularLocation>
    <subcellularLocation>
        <location evidence="7">Cytoplasm</location>
        <location evidence="7">Cell cortex</location>
    </subcellularLocation>
    <subcellularLocation>
        <location evidence="4">Cytoplasm</location>
        <location evidence="4">Cytoskeleton</location>
    </subcellularLocation>
    <subcellularLocation>
        <location evidence="6">Cytoplasmic vesicle</location>
    </subcellularLocation>
    <subcellularLocation>
        <location evidence="3">Endoplasmic reticulum</location>
    </subcellularLocation>
    <subcellularLocation>
        <location evidence="2">Membrane</location>
        <topology evidence="2">Peripheral membrane protein</topology>
    </subcellularLocation>
    <subcellularLocation>
        <location evidence="1">Nucleus</location>
    </subcellularLocation>
</comment>
<keyword evidence="30" id="KW-0443">Lipid metabolism</keyword>
<dbReference type="CDD" id="cd23766">
    <property type="entry name" value="IQCG"/>
    <property type="match status" value="1"/>
</dbReference>
<dbReference type="Gene3D" id="2.60.40.2840">
    <property type="match status" value="1"/>
</dbReference>